<evidence type="ECO:0000313" key="4">
    <source>
        <dbReference type="EMBL" id="DBA16752.1"/>
    </source>
</evidence>
<dbReference type="PANTHER" id="PTHR17608">
    <property type="entry name" value="GENETIC SUPPRESSOR ELEMENT 1"/>
    <property type="match status" value="1"/>
</dbReference>
<evidence type="ECO:0000256" key="1">
    <source>
        <dbReference type="SAM" id="Coils"/>
    </source>
</evidence>
<proteinExistence type="predicted"/>
<feature type="compositionally biased region" description="Basic and acidic residues" evidence="2">
    <location>
        <begin position="231"/>
        <end position="297"/>
    </location>
</feature>
<evidence type="ECO:0000313" key="5">
    <source>
        <dbReference type="Proteomes" id="UP001181693"/>
    </source>
</evidence>
<feature type="compositionally biased region" description="Pro residues" evidence="2">
    <location>
        <begin position="826"/>
        <end position="838"/>
    </location>
</feature>
<feature type="coiled-coil region" evidence="1">
    <location>
        <begin position="1050"/>
        <end position="1112"/>
    </location>
</feature>
<dbReference type="Proteomes" id="UP001181693">
    <property type="component" value="Unassembled WGS sequence"/>
</dbReference>
<reference evidence="4" key="1">
    <citation type="thesis" date="2020" institute="ProQuest LLC" country="789 East Eisenhower Parkway, Ann Arbor, MI, USA">
        <title>Comparative Genomics and Chromosome Evolution.</title>
        <authorList>
            <person name="Mudd A.B."/>
        </authorList>
    </citation>
    <scope>NUCLEOTIDE SEQUENCE</scope>
    <source>
        <strain evidence="4">1538</strain>
        <tissue evidence="4">Blood</tissue>
    </source>
</reference>
<feature type="region of interest" description="Disordered" evidence="2">
    <location>
        <begin position="231"/>
        <end position="361"/>
    </location>
</feature>
<dbReference type="InterPro" id="IPR042337">
    <property type="entry name" value="GSE1"/>
</dbReference>
<dbReference type="AlphaFoldDB" id="A0AAV2ZS83"/>
<feature type="compositionally biased region" description="Acidic residues" evidence="2">
    <location>
        <begin position="1021"/>
        <end position="1037"/>
    </location>
</feature>
<feature type="compositionally biased region" description="Polar residues" evidence="2">
    <location>
        <begin position="722"/>
        <end position="743"/>
    </location>
</feature>
<feature type="domain" description="Genetic suppressor element-like" evidence="3">
    <location>
        <begin position="626"/>
        <end position="767"/>
    </location>
</feature>
<feature type="compositionally biased region" description="Basic and acidic residues" evidence="2">
    <location>
        <begin position="310"/>
        <end position="325"/>
    </location>
</feature>
<keyword evidence="5" id="KW-1185">Reference proteome</keyword>
<feature type="region of interest" description="Disordered" evidence="2">
    <location>
        <begin position="789"/>
        <end position="886"/>
    </location>
</feature>
<dbReference type="InterPro" id="IPR022207">
    <property type="entry name" value="GSE-like"/>
</dbReference>
<evidence type="ECO:0000259" key="3">
    <source>
        <dbReference type="Pfam" id="PF12540"/>
    </source>
</evidence>
<dbReference type="PANTHER" id="PTHR17608:SF4">
    <property type="entry name" value="GENETIC SUPPRESSOR ELEMENT 1"/>
    <property type="match status" value="1"/>
</dbReference>
<keyword evidence="1" id="KW-0175">Coiled coil</keyword>
<feature type="region of interest" description="Disordered" evidence="2">
    <location>
        <begin position="700"/>
        <end position="754"/>
    </location>
</feature>
<dbReference type="EMBL" id="DYDO01000010">
    <property type="protein sequence ID" value="DBA16752.1"/>
    <property type="molecule type" value="Genomic_DNA"/>
</dbReference>
<evidence type="ECO:0000256" key="2">
    <source>
        <dbReference type="SAM" id="MobiDB-lite"/>
    </source>
</evidence>
<comment type="caution">
    <text evidence="4">The sequence shown here is derived from an EMBL/GenBank/DDBJ whole genome shotgun (WGS) entry which is preliminary data.</text>
</comment>
<organism evidence="4 5">
    <name type="scientific">Pyxicephalus adspersus</name>
    <name type="common">African bullfrog</name>
    <dbReference type="NCBI Taxonomy" id="30357"/>
    <lineage>
        <taxon>Eukaryota</taxon>
        <taxon>Metazoa</taxon>
        <taxon>Chordata</taxon>
        <taxon>Craniata</taxon>
        <taxon>Vertebrata</taxon>
        <taxon>Euteleostomi</taxon>
        <taxon>Amphibia</taxon>
        <taxon>Batrachia</taxon>
        <taxon>Anura</taxon>
        <taxon>Neobatrachia</taxon>
        <taxon>Ranoidea</taxon>
        <taxon>Pyxicephalidae</taxon>
        <taxon>Pyxicephalinae</taxon>
        <taxon>Pyxicephalus</taxon>
    </lineage>
</organism>
<gene>
    <name evidence="4" type="ORF">GDO54_002292</name>
</gene>
<accession>A0AAV2ZS83</accession>
<feature type="region of interest" description="Disordered" evidence="2">
    <location>
        <begin position="949"/>
        <end position="972"/>
    </location>
</feature>
<feature type="region of interest" description="Disordered" evidence="2">
    <location>
        <begin position="987"/>
        <end position="1046"/>
    </location>
</feature>
<dbReference type="Pfam" id="PF12540">
    <property type="entry name" value="DUF3736"/>
    <property type="match status" value="1"/>
</dbReference>
<protein>
    <recommendedName>
        <fullName evidence="3">Genetic suppressor element-like domain-containing protein</fullName>
    </recommendedName>
</protein>
<sequence>MGPIIVPPGGHSVPNTPPVVTIAPTKTVNGVWRSEARQQSEGASRASSLSRERLLAESQMPPEKAGTPSIPSHLLGNAYAFAIPPSSVVQDSRFPLNLQRPVPHVVPQSAVTEEYLRSFRPYHTAEDLRMPSIPHLGLDPAAAAYYHNTYLAAHHPFPHPAFRMDESYCLSALRSPFYPLHSPGSLPPLHPSAMHLHLSGVRYPADLTHSSLSALQSERISSLTAERLQMDEELRQREREREREREKEREADREREKEREREREREREKKELEREKERERERELERQRERAREKEATLLKNLESQFLAESELHPLRSHQEERMKPTEQPPSIRPEKLKESSLQTAKPVPHSLHPPPATHHAVPSLISTHAAFPQPNSAAAAALLAQRTQEEEKWLARQRRLRQEKEDRQFQVSEFRQQVLEQQLDITGRPIPQPELELRPENLRVISNRNESNIREPLQHFGGPPPLISPKPQQQPTPTSLWNPVTLMEHPTEPRRTQEPNTVHNHPAAIFEHNRQAIAPVKIERPYSFEKQQQDEEEVAHKRREQTEKYQPNRDSSTLEHAGYSHAPFLAELEKSTQSFLNQQRSSLQQAGQTEITLIHKPITALRAPPPRTRESMYVYDEFLQQHRRLVSKLDMEERRRKEAREKGYYYDLDDSYDESDEEEVRAHLRRVAEQPPLKLDTSSEKLEFLKMFGLTTQQEKERVLQEKRRKRRRMFRERSQSPPMIQNKRQTPSPHSPLSTRFTPEELNNSPNLEEKKKFLTFFDLSHVSTEKRKDKEKLMEMLEAIKQKNAAPEAQKNQMPALTRASPPPPPLPASGPASEDQPAAPPSIHPEPPAPIASTSTCTVPVPEPVKPLEPIRPDQPKLLDSARVPPLPLPVQPPVTNVPIPDKIRLVEAPPKKSLSILNFVRGHPPKENLVQPSQSMNGRNKTWEPFMAEEFAHQFHESVLQSTQKALQKHKGGSGLHIAELNHKSDASVHYNIPELQKPSRAPSQQQNGQPGPGQPGAGHGLRQQDVTSAEEVSEEEEDEEEDEDEDEPPRPKWQGIEAIFEAYQEHLEEQNLERQVLESQCKRLEAQHYNLSLTAEQLSHRMADLMSQKQRISSERDRLQAELEHFRKCLVLPSSSWSRGYFKGHPR</sequence>
<feature type="region of interest" description="Disordered" evidence="2">
    <location>
        <begin position="529"/>
        <end position="560"/>
    </location>
</feature>
<feature type="compositionally biased region" description="Low complexity" evidence="2">
    <location>
        <begin position="40"/>
        <end position="49"/>
    </location>
</feature>
<feature type="region of interest" description="Disordered" evidence="2">
    <location>
        <begin position="35"/>
        <end position="69"/>
    </location>
</feature>
<name>A0AAV2ZS83_PYXAD</name>
<feature type="compositionally biased region" description="Gly residues" evidence="2">
    <location>
        <begin position="1000"/>
        <end position="1009"/>
    </location>
</feature>